<reference evidence="1 2" key="1">
    <citation type="submission" date="2020-06" db="EMBL/GenBank/DDBJ databases">
        <authorList>
            <person name="Chanama M."/>
        </authorList>
    </citation>
    <scope>NUCLEOTIDE SEQUENCE [LARGE SCALE GENOMIC DNA]</scope>
    <source>
        <strain evidence="1 2">TBRC6557</strain>
    </source>
</reference>
<proteinExistence type="predicted"/>
<dbReference type="Proteomes" id="UP000546126">
    <property type="component" value="Unassembled WGS sequence"/>
</dbReference>
<evidence type="ECO:0000313" key="1">
    <source>
        <dbReference type="EMBL" id="NUW46018.1"/>
    </source>
</evidence>
<gene>
    <name evidence="1" type="ORF">HT134_38775</name>
</gene>
<accession>A0A7Y6IXV1</accession>
<sequence length="95" mass="10903">MVDVRKRLVRDLQAAVPGMKPTAAVRLLDQAATLRPEPPQGWARLIPSRDRDITYWTPENRPVGGTWGIRFAPRWVPQTRPNFANQIREILDFEG</sequence>
<dbReference type="AlphaFoldDB" id="A0A7Y6IXV1"/>
<dbReference type="EMBL" id="JABWGO010000014">
    <property type="protein sequence ID" value="NUW46018.1"/>
    <property type="molecule type" value="Genomic_DNA"/>
</dbReference>
<protein>
    <submittedName>
        <fullName evidence="1">Uncharacterized protein</fullName>
    </submittedName>
</protein>
<evidence type="ECO:0000313" key="2">
    <source>
        <dbReference type="Proteomes" id="UP000546126"/>
    </source>
</evidence>
<name>A0A7Y6IXV1_9ACTN</name>
<keyword evidence="2" id="KW-1185">Reference proteome</keyword>
<organism evidence="1 2">
    <name type="scientific">Nonomuraea rhodomycinica</name>
    <dbReference type="NCBI Taxonomy" id="1712872"/>
    <lineage>
        <taxon>Bacteria</taxon>
        <taxon>Bacillati</taxon>
        <taxon>Actinomycetota</taxon>
        <taxon>Actinomycetes</taxon>
        <taxon>Streptosporangiales</taxon>
        <taxon>Streptosporangiaceae</taxon>
        <taxon>Nonomuraea</taxon>
    </lineage>
</organism>
<dbReference type="RefSeq" id="WP_175605485.1">
    <property type="nucleotide sequence ID" value="NZ_JABWGO010000014.1"/>
</dbReference>
<comment type="caution">
    <text evidence="1">The sequence shown here is derived from an EMBL/GenBank/DDBJ whole genome shotgun (WGS) entry which is preliminary data.</text>
</comment>